<dbReference type="AlphaFoldDB" id="A0A4W5PSZ0"/>
<dbReference type="SUPFAM" id="SSF55550">
    <property type="entry name" value="SH2 domain"/>
    <property type="match status" value="1"/>
</dbReference>
<reference evidence="8" key="1">
    <citation type="submission" date="2018-06" db="EMBL/GenBank/DDBJ databases">
        <title>Genome assembly of Danube salmon.</title>
        <authorList>
            <person name="Macqueen D.J."/>
            <person name="Gundappa M.K."/>
        </authorList>
    </citation>
    <scope>NUCLEOTIDE SEQUENCE [LARGE SCALE GENOMIC DNA]</scope>
</reference>
<evidence type="ECO:0000256" key="2">
    <source>
        <dbReference type="ARBA" id="ARBA00022859"/>
    </source>
</evidence>
<reference evidence="7" key="2">
    <citation type="submission" date="2025-08" db="UniProtKB">
        <authorList>
            <consortium name="Ensembl"/>
        </authorList>
    </citation>
    <scope>IDENTIFICATION</scope>
</reference>
<dbReference type="GO" id="GO:0045087">
    <property type="term" value="P:innate immune response"/>
    <property type="evidence" value="ECO:0007669"/>
    <property type="project" value="UniProtKB-KW"/>
</dbReference>
<dbReference type="GO" id="GO:0002250">
    <property type="term" value="P:adaptive immune response"/>
    <property type="evidence" value="ECO:0007669"/>
    <property type="project" value="UniProtKB-KW"/>
</dbReference>
<keyword evidence="1" id="KW-0399">Innate immunity</keyword>
<reference evidence="7" key="3">
    <citation type="submission" date="2025-09" db="UniProtKB">
        <authorList>
            <consortium name="Ensembl"/>
        </authorList>
    </citation>
    <scope>IDENTIFICATION</scope>
</reference>
<dbReference type="GeneTree" id="ENSGT00940000155920"/>
<accession>A0A4W5PSZ0</accession>
<keyword evidence="2" id="KW-0391">Immunity</keyword>
<dbReference type="Ensembl" id="ENSHHUT00000065766.1">
    <property type="protein sequence ID" value="ENSHHUP00000063619.1"/>
    <property type="gene ID" value="ENSHHUG00000037558.1"/>
</dbReference>
<keyword evidence="3 5" id="KW-0727">SH2 domain</keyword>
<name>A0A4W5PSZ0_9TELE</name>
<evidence type="ECO:0000313" key="7">
    <source>
        <dbReference type="Ensembl" id="ENSHHUP00000063619.1"/>
    </source>
</evidence>
<evidence type="ECO:0000256" key="4">
    <source>
        <dbReference type="ARBA" id="ARBA00023130"/>
    </source>
</evidence>
<dbReference type="SMART" id="SM00252">
    <property type="entry name" value="SH2"/>
    <property type="match status" value="1"/>
</dbReference>
<protein>
    <submittedName>
        <fullName evidence="7">SH2 domain containing 1A</fullName>
    </submittedName>
</protein>
<keyword evidence="8" id="KW-1185">Reference proteome</keyword>
<proteinExistence type="predicted"/>
<organism evidence="7 8">
    <name type="scientific">Hucho hucho</name>
    <name type="common">huchen</name>
    <dbReference type="NCBI Taxonomy" id="62062"/>
    <lineage>
        <taxon>Eukaryota</taxon>
        <taxon>Metazoa</taxon>
        <taxon>Chordata</taxon>
        <taxon>Craniata</taxon>
        <taxon>Vertebrata</taxon>
        <taxon>Euteleostomi</taxon>
        <taxon>Actinopterygii</taxon>
        <taxon>Neopterygii</taxon>
        <taxon>Teleostei</taxon>
        <taxon>Protacanthopterygii</taxon>
        <taxon>Salmoniformes</taxon>
        <taxon>Salmonidae</taxon>
        <taxon>Salmoninae</taxon>
        <taxon>Hucho</taxon>
    </lineage>
</organism>
<dbReference type="InterPro" id="IPR036860">
    <property type="entry name" value="SH2_dom_sf"/>
</dbReference>
<dbReference type="InterPro" id="IPR000980">
    <property type="entry name" value="SH2"/>
</dbReference>
<dbReference type="PANTHER" id="PTHR46051">
    <property type="entry name" value="SH2 DOMAIN-CONTAINING PROTEIN"/>
    <property type="match status" value="1"/>
</dbReference>
<evidence type="ECO:0000256" key="5">
    <source>
        <dbReference type="PROSITE-ProRule" id="PRU00191"/>
    </source>
</evidence>
<evidence type="ECO:0000256" key="1">
    <source>
        <dbReference type="ARBA" id="ARBA00022588"/>
    </source>
</evidence>
<dbReference type="Gene3D" id="3.30.505.10">
    <property type="entry name" value="SH2 domain"/>
    <property type="match status" value="1"/>
</dbReference>
<dbReference type="GO" id="GO:0009966">
    <property type="term" value="P:regulation of signal transduction"/>
    <property type="evidence" value="ECO:0007669"/>
    <property type="project" value="TreeGrafter"/>
</dbReference>
<dbReference type="GO" id="GO:0050776">
    <property type="term" value="P:regulation of immune response"/>
    <property type="evidence" value="ECO:0007669"/>
    <property type="project" value="TreeGrafter"/>
</dbReference>
<dbReference type="PANTHER" id="PTHR46051:SF1">
    <property type="entry name" value="INOSITOL POLYPHOSPHATE-RELATED PHOSPHATASE DOMAIN-CONTAINING PROTEIN"/>
    <property type="match status" value="1"/>
</dbReference>
<sequence length="133" mass="14998">MEQEKLAVYHGAISREEGEMRLWTAGRDGSYLIRNSESLAGLYCLCVLYNGYVYTYRLSMDGGGSWTAEVRHQTSCLSLKFITLYLSQALPTTLTDVIPDPSCFFLSPSFFLPHPLSLSSRLLPAWRNDTFGK</sequence>
<feature type="domain" description="SH2" evidence="6">
    <location>
        <begin position="8"/>
        <end position="72"/>
    </location>
</feature>
<evidence type="ECO:0000259" key="6">
    <source>
        <dbReference type="PROSITE" id="PS50001"/>
    </source>
</evidence>
<evidence type="ECO:0000256" key="3">
    <source>
        <dbReference type="ARBA" id="ARBA00022999"/>
    </source>
</evidence>
<keyword evidence="4" id="KW-1064">Adaptive immunity</keyword>
<evidence type="ECO:0000313" key="8">
    <source>
        <dbReference type="Proteomes" id="UP000314982"/>
    </source>
</evidence>
<dbReference type="Pfam" id="PF00017">
    <property type="entry name" value="SH2"/>
    <property type="match status" value="1"/>
</dbReference>
<dbReference type="PROSITE" id="PS50001">
    <property type="entry name" value="SH2"/>
    <property type="match status" value="1"/>
</dbReference>
<dbReference type="Proteomes" id="UP000314982">
    <property type="component" value="Unassembled WGS sequence"/>
</dbReference>